<name>A0A8S2YZK5_9BILA</name>
<gene>
    <name evidence="1" type="ORF">BYL167_LOCUS39869</name>
    <name evidence="2" type="ORF">GIL414_LOCUS49074</name>
</gene>
<evidence type="ECO:0000313" key="3">
    <source>
        <dbReference type="Proteomes" id="UP000681967"/>
    </source>
</evidence>
<dbReference type="Proteomes" id="UP000681967">
    <property type="component" value="Unassembled WGS sequence"/>
</dbReference>
<feature type="non-terminal residue" evidence="1">
    <location>
        <position position="1"/>
    </location>
</feature>
<comment type="caution">
    <text evidence="1">The sequence shown here is derived from an EMBL/GenBank/DDBJ whole genome shotgun (WGS) entry which is preliminary data.</text>
</comment>
<proteinExistence type="predicted"/>
<sequence>MHHLSASVHNVGEALLTLSKIKKKFEKDYIDMLEKLIALKIPV</sequence>
<organism evidence="1 3">
    <name type="scientific">Rotaria magnacalcarata</name>
    <dbReference type="NCBI Taxonomy" id="392030"/>
    <lineage>
        <taxon>Eukaryota</taxon>
        <taxon>Metazoa</taxon>
        <taxon>Spiralia</taxon>
        <taxon>Gnathifera</taxon>
        <taxon>Rotifera</taxon>
        <taxon>Eurotatoria</taxon>
        <taxon>Bdelloidea</taxon>
        <taxon>Philodinida</taxon>
        <taxon>Philodinidae</taxon>
        <taxon>Rotaria</taxon>
    </lineage>
</organism>
<evidence type="ECO:0000313" key="1">
    <source>
        <dbReference type="EMBL" id="CAF4594828.1"/>
    </source>
</evidence>
<dbReference type="Proteomes" id="UP000681720">
    <property type="component" value="Unassembled WGS sequence"/>
</dbReference>
<protein>
    <submittedName>
        <fullName evidence="1">Uncharacterized protein</fullName>
    </submittedName>
</protein>
<accession>A0A8S2YZK5</accession>
<dbReference type="EMBL" id="CAJOBH010097083">
    <property type="protein sequence ID" value="CAF4594828.1"/>
    <property type="molecule type" value="Genomic_DNA"/>
</dbReference>
<dbReference type="EMBL" id="CAJOBJ010160526">
    <property type="protein sequence ID" value="CAF4844100.1"/>
    <property type="molecule type" value="Genomic_DNA"/>
</dbReference>
<reference evidence="1" key="1">
    <citation type="submission" date="2021-02" db="EMBL/GenBank/DDBJ databases">
        <authorList>
            <person name="Nowell W R."/>
        </authorList>
    </citation>
    <scope>NUCLEOTIDE SEQUENCE</scope>
</reference>
<dbReference type="AlphaFoldDB" id="A0A8S2YZK5"/>
<evidence type="ECO:0000313" key="2">
    <source>
        <dbReference type="EMBL" id="CAF4844100.1"/>
    </source>
</evidence>